<dbReference type="Pfam" id="PF07681">
    <property type="entry name" value="DoxX"/>
    <property type="match status" value="1"/>
</dbReference>
<evidence type="ECO:0000256" key="1">
    <source>
        <dbReference type="ARBA" id="ARBA00004141"/>
    </source>
</evidence>
<dbReference type="AlphaFoldDB" id="A0A9D1URF2"/>
<dbReference type="GO" id="GO:0016020">
    <property type="term" value="C:membrane"/>
    <property type="evidence" value="ECO:0007669"/>
    <property type="project" value="UniProtKB-SubCell"/>
</dbReference>
<dbReference type="InterPro" id="IPR032808">
    <property type="entry name" value="DoxX"/>
</dbReference>
<dbReference type="Proteomes" id="UP000824151">
    <property type="component" value="Unassembled WGS sequence"/>
</dbReference>
<organism evidence="5 6">
    <name type="scientific">Candidatus Nesterenkonia stercoripullorum</name>
    <dbReference type="NCBI Taxonomy" id="2838701"/>
    <lineage>
        <taxon>Bacteria</taxon>
        <taxon>Bacillati</taxon>
        <taxon>Actinomycetota</taxon>
        <taxon>Actinomycetes</taxon>
        <taxon>Micrococcales</taxon>
        <taxon>Micrococcaceae</taxon>
        <taxon>Nesterenkonia</taxon>
    </lineage>
</organism>
<reference evidence="5" key="1">
    <citation type="journal article" date="2021" name="PeerJ">
        <title>Extensive microbial diversity within the chicken gut microbiome revealed by metagenomics and culture.</title>
        <authorList>
            <person name="Gilroy R."/>
            <person name="Ravi A."/>
            <person name="Getino M."/>
            <person name="Pursley I."/>
            <person name="Horton D.L."/>
            <person name="Alikhan N.F."/>
            <person name="Baker D."/>
            <person name="Gharbi K."/>
            <person name="Hall N."/>
            <person name="Watson M."/>
            <person name="Adriaenssens E.M."/>
            <person name="Foster-Nyarko E."/>
            <person name="Jarju S."/>
            <person name="Secka A."/>
            <person name="Antonio M."/>
            <person name="Oren A."/>
            <person name="Chaudhuri R.R."/>
            <person name="La Ragione R."/>
            <person name="Hildebrand F."/>
            <person name="Pallen M.J."/>
        </authorList>
    </citation>
    <scope>NUCLEOTIDE SEQUENCE</scope>
    <source>
        <strain evidence="5">ChiHejej3B27-3195</strain>
    </source>
</reference>
<evidence type="ECO:0000256" key="3">
    <source>
        <dbReference type="ARBA" id="ARBA00022989"/>
    </source>
</evidence>
<comment type="caution">
    <text evidence="5">The sequence shown here is derived from an EMBL/GenBank/DDBJ whole genome shotgun (WGS) entry which is preliminary data.</text>
</comment>
<comment type="subcellular location">
    <subcellularLocation>
        <location evidence="1">Membrane</location>
        <topology evidence="1">Multi-pass membrane protein</topology>
    </subcellularLocation>
</comment>
<accession>A0A9D1URF2</accession>
<evidence type="ECO:0000313" key="5">
    <source>
        <dbReference type="EMBL" id="HIW98543.1"/>
    </source>
</evidence>
<keyword evidence="2" id="KW-0812">Transmembrane</keyword>
<reference evidence="5" key="2">
    <citation type="submission" date="2021-04" db="EMBL/GenBank/DDBJ databases">
        <authorList>
            <person name="Gilroy R."/>
        </authorList>
    </citation>
    <scope>NUCLEOTIDE SEQUENCE</scope>
    <source>
        <strain evidence="5">ChiHejej3B27-3195</strain>
    </source>
</reference>
<protein>
    <submittedName>
        <fullName evidence="5">DoxX family protein</fullName>
    </submittedName>
</protein>
<sequence length="213" mass="23368">MSIIRKVARPLLAASFIANGVQRLRDTDEAAQLFQPSLEEVASIVPQAETLSKNPKRAAQVIGGVEVGAGLLLAAGRYPRVASLLLVTVHEFSTYAEYRFADVDSADDVADQRKGLLKNVSILGGLWLAAVDRDGKPSLSWRADHLAKVSKKKGNQFRDRTIKWAETLGEDATKTAKALERDASKDFKRAERDARRVIVKSARDAKKKAEDLT</sequence>
<dbReference type="EMBL" id="DXGD01000008">
    <property type="protein sequence ID" value="HIW98543.1"/>
    <property type="molecule type" value="Genomic_DNA"/>
</dbReference>
<gene>
    <name evidence="5" type="ORF">H9871_00200</name>
</gene>
<evidence type="ECO:0000256" key="2">
    <source>
        <dbReference type="ARBA" id="ARBA00022692"/>
    </source>
</evidence>
<evidence type="ECO:0000313" key="6">
    <source>
        <dbReference type="Proteomes" id="UP000824151"/>
    </source>
</evidence>
<evidence type="ECO:0000256" key="4">
    <source>
        <dbReference type="ARBA" id="ARBA00023136"/>
    </source>
</evidence>
<name>A0A9D1URF2_9MICC</name>
<keyword evidence="4" id="KW-0472">Membrane</keyword>
<proteinExistence type="predicted"/>
<keyword evidence="3" id="KW-1133">Transmembrane helix</keyword>